<evidence type="ECO:0000313" key="1">
    <source>
        <dbReference type="EMBL" id="KAG8065327.1"/>
    </source>
</evidence>
<organism evidence="1 2">
    <name type="scientific">Zizania palustris</name>
    <name type="common">Northern wild rice</name>
    <dbReference type="NCBI Taxonomy" id="103762"/>
    <lineage>
        <taxon>Eukaryota</taxon>
        <taxon>Viridiplantae</taxon>
        <taxon>Streptophyta</taxon>
        <taxon>Embryophyta</taxon>
        <taxon>Tracheophyta</taxon>
        <taxon>Spermatophyta</taxon>
        <taxon>Magnoliopsida</taxon>
        <taxon>Liliopsida</taxon>
        <taxon>Poales</taxon>
        <taxon>Poaceae</taxon>
        <taxon>BOP clade</taxon>
        <taxon>Oryzoideae</taxon>
        <taxon>Oryzeae</taxon>
        <taxon>Zizaniinae</taxon>
        <taxon>Zizania</taxon>
    </lineage>
</organism>
<keyword evidence="2" id="KW-1185">Reference proteome</keyword>
<dbReference type="AlphaFoldDB" id="A0A8J5V925"/>
<gene>
    <name evidence="1" type="ORF">GUJ93_ZPchr0004g39169</name>
</gene>
<protein>
    <submittedName>
        <fullName evidence="1">Uncharacterized protein</fullName>
    </submittedName>
</protein>
<dbReference type="Proteomes" id="UP000729402">
    <property type="component" value="Unassembled WGS sequence"/>
</dbReference>
<name>A0A8J5V925_ZIZPA</name>
<dbReference type="EMBL" id="JAAALK010000285">
    <property type="protein sequence ID" value="KAG8065327.1"/>
    <property type="molecule type" value="Genomic_DNA"/>
</dbReference>
<evidence type="ECO:0000313" key="2">
    <source>
        <dbReference type="Proteomes" id="UP000729402"/>
    </source>
</evidence>
<reference evidence="1" key="2">
    <citation type="submission" date="2021-02" db="EMBL/GenBank/DDBJ databases">
        <authorList>
            <person name="Kimball J.A."/>
            <person name="Haas M.W."/>
            <person name="Macchietto M."/>
            <person name="Kono T."/>
            <person name="Duquette J."/>
            <person name="Shao M."/>
        </authorList>
    </citation>
    <scope>NUCLEOTIDE SEQUENCE</scope>
    <source>
        <tissue evidence="1">Fresh leaf tissue</tissue>
    </source>
</reference>
<dbReference type="OrthoDB" id="691565at2759"/>
<reference evidence="1" key="1">
    <citation type="journal article" date="2021" name="bioRxiv">
        <title>Whole Genome Assembly and Annotation of Northern Wild Rice, Zizania palustris L., Supports a Whole Genome Duplication in the Zizania Genus.</title>
        <authorList>
            <person name="Haas M."/>
            <person name="Kono T."/>
            <person name="Macchietto M."/>
            <person name="Millas R."/>
            <person name="McGilp L."/>
            <person name="Shao M."/>
            <person name="Duquette J."/>
            <person name="Hirsch C.N."/>
            <person name="Kimball J."/>
        </authorList>
    </citation>
    <scope>NUCLEOTIDE SEQUENCE</scope>
    <source>
        <tissue evidence="1">Fresh leaf tissue</tissue>
    </source>
</reference>
<proteinExistence type="predicted"/>
<comment type="caution">
    <text evidence="1">The sequence shown here is derived from an EMBL/GenBank/DDBJ whole genome shotgun (WGS) entry which is preliminary data.</text>
</comment>
<dbReference type="CDD" id="cd09272">
    <property type="entry name" value="RNase_HI_RT_Ty1"/>
    <property type="match status" value="1"/>
</dbReference>
<sequence>MFWMVSTLWDFGFDYKSVPLFCDNTSAISIANNLILHSRTKHIDVRYHFLRDPNEKGDIELQYVDIHNQFSGIFTKPLDPSRFPYLHGELGICHPYGIL</sequence>
<accession>A0A8J5V925</accession>